<organism evidence="1 2">
    <name type="scientific">Panagrolaimus sp. PS1159</name>
    <dbReference type="NCBI Taxonomy" id="55785"/>
    <lineage>
        <taxon>Eukaryota</taxon>
        <taxon>Metazoa</taxon>
        <taxon>Ecdysozoa</taxon>
        <taxon>Nematoda</taxon>
        <taxon>Chromadorea</taxon>
        <taxon>Rhabditida</taxon>
        <taxon>Tylenchina</taxon>
        <taxon>Panagrolaimomorpha</taxon>
        <taxon>Panagrolaimoidea</taxon>
        <taxon>Panagrolaimidae</taxon>
        <taxon>Panagrolaimus</taxon>
    </lineage>
</organism>
<dbReference type="Proteomes" id="UP000887580">
    <property type="component" value="Unplaced"/>
</dbReference>
<proteinExistence type="predicted"/>
<reference evidence="2" key="1">
    <citation type="submission" date="2022-11" db="UniProtKB">
        <authorList>
            <consortium name="WormBaseParasite"/>
        </authorList>
    </citation>
    <scope>IDENTIFICATION</scope>
</reference>
<evidence type="ECO:0000313" key="1">
    <source>
        <dbReference type="Proteomes" id="UP000887580"/>
    </source>
</evidence>
<protein>
    <submittedName>
        <fullName evidence="2">SMC hinge domain-containing protein</fullName>
    </submittedName>
</protein>
<accession>A0AC35GNX9</accession>
<evidence type="ECO:0000313" key="2">
    <source>
        <dbReference type="WBParaSite" id="PS1159_v2.g7065.t1"/>
    </source>
</evidence>
<name>A0AC35GNX9_9BILA</name>
<dbReference type="WBParaSite" id="PS1159_v2.g7065.t1">
    <property type="protein sequence ID" value="PS1159_v2.g7065.t1"/>
    <property type="gene ID" value="PS1159_v2.g7065"/>
</dbReference>
<sequence length="1107" mass="128541">MARPRGRKPVAKKKTPARPRQRQRQRRSKDDEEERDEERDIEHMDITPELLKQLKHYDISNYPIPQNYNAAYKMDGKQRLMIQKMILENFKSYYGKQTIGPFHPHFSAIVGANGSGKSNIIDALMFVFGSTASRIRSTNVKALIHKSAAHHNLSHCSVTIFFCLCQDEENDKYTMVPSSHFQVKRTVNSSGVSKYYYGDQTMSRDDLRNKLREHGIDMDHNRFLILQVFYIFLIKIVYAHRQLMKVQEYDKMRYKLVKPVREMVKILMVENRLAHCKHKLLIQEIYNKEKSLVQYRNRRDELDAILASEAQQLKQIVDGNATAKAAVTKKTKELEEAQNTQRKQKEQLDREQMQMKRTNLNLQKAEKLFTDKQKEKIKLEDAIKKIESRPAKNDTELEKFKQELEEVKALKEEVPKNDTESEKFKKELEEVKALKEEVRPKLEEKNREANERNAELEVERDQIGEGLAEAKKSEDAANAKLVFAQSNLMNIREPLENAQRRYDDSRRTIEKAEEDFLQEERKIKETTEKLSTLEPRCNNANSQIESLTLREQALASKFKECQNEYSSAKKEKTTLQSANEVLNMFMEEKRSGRIPGICGRLGDLGNIDPKYDVAISSTTKLEYIVTDTYETTKECLSLLARHPKLRRVTFLSLDKIQDLSNRMNPMRTPYNYPRLFDLVKPIKPEYAVAFYFALKNTIVCDDIAKAREASNWNREKWRAVTLSGDVVEIHGTMTGGGKNIIRGKIGTNVNSSVNTMSEAALADLKRKMDKYEEELNQVHEQLSRMMVEKTEVTTSYEREKNFLQKLNTSYKQHEASLKFMKQNIVQLKADLDKQKALLTDEKIENVKNEVKRFTDERDELTKECELIQEKYNSLTTEIASVYDGIAGEVKALFDKYQTREKEVEKKLSDLRKASSKAEIDLKTANDNLMVVLRNIQESESGIEKFKEEKEESLQIIERLEALMKEKDEVVSKLEAEIKEEAEKADQNNEDEVKLNKSIKEKKAECDAIKTKITRYCDKIDAYTAQDDALKLHNIGDLLDDDAFKKKPKKKKSKKRNAQSDDDDDDDDFESDLSDDDMEVDGEHDSSIPMEVDNVNIDGMEECRLTEF</sequence>